<sequence length="327" mass="34736">MAGQNTMKAVVIQAFGGPEVLTVQDIQLAEPGPGQVLVKVMAAGINFMDTGVRRGLGAAWELPLTPGAEGAGIVLATGPQVTEFGVGDRVAWHYVPGSYAEQVIAPVSQLVPLPDEIDFSTAASLMMQGLTASNLVDKVHAIQPGDVAFVHAAAGGVGLMLTQLIKLRGGKVIGRVSQADKVEAVLAAGADYVVIGRAHNIAGQVMRLTEGQRVSVVYDGTGAEGFAESLSLLDHFGTLALYGPFMDPIPPIDIFSVPRSIKLTYPSVMHYVRNRELLLEKSRQLFAWVSTGKLKTFIGQRYSLDGAQQAHRDIESRNTTGKLIIVP</sequence>
<dbReference type="PANTHER" id="PTHR48106">
    <property type="entry name" value="QUINONE OXIDOREDUCTASE PIG3-RELATED"/>
    <property type="match status" value="1"/>
</dbReference>
<dbReference type="GO" id="GO:0005829">
    <property type="term" value="C:cytosol"/>
    <property type="evidence" value="ECO:0007669"/>
    <property type="project" value="TreeGrafter"/>
</dbReference>
<dbReference type="SMART" id="SM00829">
    <property type="entry name" value="PKS_ER"/>
    <property type="match status" value="1"/>
</dbReference>
<dbReference type="Pfam" id="PF08240">
    <property type="entry name" value="ADH_N"/>
    <property type="match status" value="1"/>
</dbReference>
<dbReference type="InterPro" id="IPR020843">
    <property type="entry name" value="ER"/>
</dbReference>
<keyword evidence="1" id="KW-0521">NADP</keyword>
<evidence type="ECO:0000313" key="5">
    <source>
        <dbReference type="Proteomes" id="UP000253720"/>
    </source>
</evidence>
<dbReference type="InterPro" id="IPR011032">
    <property type="entry name" value="GroES-like_sf"/>
</dbReference>
<dbReference type="GO" id="GO:0035925">
    <property type="term" value="F:mRNA 3'-UTR AU-rich region binding"/>
    <property type="evidence" value="ECO:0007669"/>
    <property type="project" value="TreeGrafter"/>
</dbReference>
<dbReference type="KEGG" id="pke:DLD99_11950"/>
<dbReference type="Gene3D" id="3.90.180.10">
    <property type="entry name" value="Medium-chain alcohol dehydrogenases, catalytic domain"/>
    <property type="match status" value="1"/>
</dbReference>
<evidence type="ECO:0000256" key="1">
    <source>
        <dbReference type="ARBA" id="ARBA00022857"/>
    </source>
</evidence>
<dbReference type="InterPro" id="IPR013154">
    <property type="entry name" value="ADH-like_N"/>
</dbReference>
<name>A0A345RPD7_9PSED</name>
<reference evidence="4 5" key="1">
    <citation type="submission" date="2018-05" db="EMBL/GenBank/DDBJ databases">
        <title>Complete genome sequence of Pseudomonas kribbensis 46-2(T).</title>
        <authorList>
            <person name="Jeong H."/>
            <person name="Lee S.-G."/>
            <person name="Rha E."/>
            <person name="Kim H."/>
        </authorList>
    </citation>
    <scope>NUCLEOTIDE SEQUENCE [LARGE SCALE GENOMIC DNA]</scope>
    <source>
        <strain evidence="4 5">46-2</strain>
    </source>
</reference>
<keyword evidence="2" id="KW-0560">Oxidoreductase</keyword>
<dbReference type="InterPro" id="IPR047618">
    <property type="entry name" value="QOR-like"/>
</dbReference>
<dbReference type="Gene3D" id="3.40.50.720">
    <property type="entry name" value="NAD(P)-binding Rossmann-like Domain"/>
    <property type="match status" value="1"/>
</dbReference>
<organism evidence="4 5">
    <name type="scientific">Pseudomonas kribbensis</name>
    <dbReference type="NCBI Taxonomy" id="1628086"/>
    <lineage>
        <taxon>Bacteria</taxon>
        <taxon>Pseudomonadati</taxon>
        <taxon>Pseudomonadota</taxon>
        <taxon>Gammaproteobacteria</taxon>
        <taxon>Pseudomonadales</taxon>
        <taxon>Pseudomonadaceae</taxon>
        <taxon>Pseudomonas</taxon>
    </lineage>
</organism>
<evidence type="ECO:0000259" key="3">
    <source>
        <dbReference type="SMART" id="SM00829"/>
    </source>
</evidence>
<dbReference type="EMBL" id="CP029608">
    <property type="protein sequence ID" value="AXI61153.1"/>
    <property type="molecule type" value="Genomic_DNA"/>
</dbReference>
<dbReference type="Pfam" id="PF13602">
    <property type="entry name" value="ADH_zinc_N_2"/>
    <property type="match status" value="1"/>
</dbReference>
<dbReference type="GO" id="GO:0003960">
    <property type="term" value="F:quinone reductase (NADPH) activity"/>
    <property type="evidence" value="ECO:0007669"/>
    <property type="project" value="InterPro"/>
</dbReference>
<dbReference type="SUPFAM" id="SSF50129">
    <property type="entry name" value="GroES-like"/>
    <property type="match status" value="1"/>
</dbReference>
<dbReference type="SUPFAM" id="SSF51735">
    <property type="entry name" value="NAD(P)-binding Rossmann-fold domains"/>
    <property type="match status" value="1"/>
</dbReference>
<dbReference type="CDD" id="cd05286">
    <property type="entry name" value="QOR2"/>
    <property type="match status" value="1"/>
</dbReference>
<keyword evidence="5" id="KW-1185">Reference proteome</keyword>
<dbReference type="AlphaFoldDB" id="A0A345RPD7"/>
<dbReference type="GO" id="GO:0070402">
    <property type="term" value="F:NADPH binding"/>
    <property type="evidence" value="ECO:0007669"/>
    <property type="project" value="TreeGrafter"/>
</dbReference>
<gene>
    <name evidence="4" type="ORF">DLD99_11950</name>
</gene>
<proteinExistence type="predicted"/>
<feature type="domain" description="Enoyl reductase (ER)" evidence="3">
    <location>
        <begin position="16"/>
        <end position="325"/>
    </location>
</feature>
<protein>
    <submittedName>
        <fullName evidence="4">Alcohol dehydrogenase</fullName>
    </submittedName>
</protein>
<accession>A0A345RPD7</accession>
<dbReference type="PANTHER" id="PTHR48106:SF13">
    <property type="entry name" value="QUINONE OXIDOREDUCTASE-RELATED"/>
    <property type="match status" value="1"/>
</dbReference>
<dbReference type="Proteomes" id="UP000253720">
    <property type="component" value="Chromosome"/>
</dbReference>
<evidence type="ECO:0000256" key="2">
    <source>
        <dbReference type="ARBA" id="ARBA00023002"/>
    </source>
</evidence>
<evidence type="ECO:0000313" key="4">
    <source>
        <dbReference type="EMBL" id="AXI61153.1"/>
    </source>
</evidence>
<dbReference type="InterPro" id="IPR036291">
    <property type="entry name" value="NAD(P)-bd_dom_sf"/>
</dbReference>